<evidence type="ECO:0000313" key="3">
    <source>
        <dbReference type="EMBL" id="MFD0891851.1"/>
    </source>
</evidence>
<feature type="region of interest" description="Disordered" evidence="1">
    <location>
        <begin position="1"/>
        <end position="28"/>
    </location>
</feature>
<accession>A0ABW3E6R2</accession>
<dbReference type="Proteomes" id="UP001597024">
    <property type="component" value="Unassembled WGS sequence"/>
</dbReference>
<evidence type="ECO:0000313" key="4">
    <source>
        <dbReference type="Proteomes" id="UP001597024"/>
    </source>
</evidence>
<proteinExistence type="predicted"/>
<organism evidence="3 4">
    <name type="scientific">Streptosporangium algeriense</name>
    <dbReference type="NCBI Taxonomy" id="1682748"/>
    <lineage>
        <taxon>Bacteria</taxon>
        <taxon>Bacillati</taxon>
        <taxon>Actinomycetota</taxon>
        <taxon>Actinomycetes</taxon>
        <taxon>Streptosporangiales</taxon>
        <taxon>Streptosporangiaceae</taxon>
        <taxon>Streptosporangium</taxon>
    </lineage>
</organism>
<gene>
    <name evidence="3" type="ORF">ACFQ08_45480</name>
</gene>
<dbReference type="EMBL" id="JBHTHX010003538">
    <property type="protein sequence ID" value="MFD0891851.1"/>
    <property type="molecule type" value="Genomic_DNA"/>
</dbReference>
<feature type="non-terminal residue" evidence="3">
    <location>
        <position position="1"/>
    </location>
</feature>
<feature type="compositionally biased region" description="Basic and acidic residues" evidence="1">
    <location>
        <begin position="116"/>
        <end position="135"/>
    </location>
</feature>
<name>A0ABW3E6R2_9ACTN</name>
<evidence type="ECO:0000259" key="2">
    <source>
        <dbReference type="Pfam" id="PF09557"/>
    </source>
</evidence>
<sequence>AGRADFTGDDAMTRSEERLTARTETRESGRARLRKYVVTEEQQVTVPVTHEEVRVEREPITDENREAALRGPEISEAEHEVTLHEQRAVVEKETVPVERVRLTTEEVQGEETFTEQVRKERIEAEGDIGEDGRTP</sequence>
<dbReference type="PANTHER" id="PTHR38463">
    <property type="entry name" value="STRESS RESPONSE PROTEIN YSNF"/>
    <property type="match status" value="1"/>
</dbReference>
<dbReference type="PANTHER" id="PTHR38463:SF1">
    <property type="entry name" value="STRESS RESPONSE PROTEIN YSNF"/>
    <property type="match status" value="1"/>
</dbReference>
<dbReference type="Pfam" id="PF09557">
    <property type="entry name" value="DUF2382"/>
    <property type="match status" value="1"/>
</dbReference>
<protein>
    <submittedName>
        <fullName evidence="3">YsnF/AvaK domain-containing protein</fullName>
    </submittedName>
</protein>
<dbReference type="InterPro" id="IPR019060">
    <property type="entry name" value="DUF2382"/>
</dbReference>
<feature type="domain" description="DUF2382" evidence="2">
    <location>
        <begin position="12"/>
        <end position="123"/>
    </location>
</feature>
<reference evidence="4" key="1">
    <citation type="journal article" date="2019" name="Int. J. Syst. Evol. Microbiol.">
        <title>The Global Catalogue of Microorganisms (GCM) 10K type strain sequencing project: providing services to taxonomists for standard genome sequencing and annotation.</title>
        <authorList>
            <consortium name="The Broad Institute Genomics Platform"/>
            <consortium name="The Broad Institute Genome Sequencing Center for Infectious Disease"/>
            <person name="Wu L."/>
            <person name="Ma J."/>
        </authorList>
    </citation>
    <scope>NUCLEOTIDE SEQUENCE [LARGE SCALE GENOMIC DNA]</scope>
    <source>
        <strain evidence="4">CCUG 62974</strain>
    </source>
</reference>
<keyword evidence="4" id="KW-1185">Reference proteome</keyword>
<feature type="compositionally biased region" description="Basic and acidic residues" evidence="1">
    <location>
        <begin position="52"/>
        <end position="68"/>
    </location>
</feature>
<comment type="caution">
    <text evidence="3">The sequence shown here is derived from an EMBL/GenBank/DDBJ whole genome shotgun (WGS) entry which is preliminary data.</text>
</comment>
<feature type="compositionally biased region" description="Basic and acidic residues" evidence="1">
    <location>
        <begin position="11"/>
        <end position="28"/>
    </location>
</feature>
<feature type="region of interest" description="Disordered" evidence="1">
    <location>
        <begin position="106"/>
        <end position="135"/>
    </location>
</feature>
<feature type="region of interest" description="Disordered" evidence="1">
    <location>
        <begin position="52"/>
        <end position="82"/>
    </location>
</feature>
<dbReference type="InterPro" id="IPR052967">
    <property type="entry name" value="Stress_Response_Assoc"/>
</dbReference>
<evidence type="ECO:0000256" key="1">
    <source>
        <dbReference type="SAM" id="MobiDB-lite"/>
    </source>
</evidence>